<evidence type="ECO:0000313" key="2">
    <source>
        <dbReference type="EMBL" id="STX52669.1"/>
    </source>
</evidence>
<dbReference type="Pfam" id="PF13592">
    <property type="entry name" value="HTH_33"/>
    <property type="match status" value="1"/>
</dbReference>
<gene>
    <name evidence="2" type="ORF">NCTC13316_02791</name>
</gene>
<dbReference type="AlphaFoldDB" id="A0A378JR58"/>
<sequence length="99" mass="11469">MIQKLITLQFNFHYSDRGIRQLMYNLRFSSQKPIKKAYQKYATKIVTWLTETYPAIKAGASRERARIYWGDDIGIHSTDNRGRTYALVGNTPVITIALN</sequence>
<dbReference type="EMBL" id="UGOD01000001">
    <property type="protein sequence ID" value="STX52669.1"/>
    <property type="molecule type" value="Genomic_DNA"/>
</dbReference>
<evidence type="ECO:0000313" key="3">
    <source>
        <dbReference type="Proteomes" id="UP000254794"/>
    </source>
</evidence>
<dbReference type="InterPro" id="IPR025959">
    <property type="entry name" value="Winged_HTH_dom"/>
</dbReference>
<evidence type="ECO:0000259" key="1">
    <source>
        <dbReference type="Pfam" id="PF13592"/>
    </source>
</evidence>
<protein>
    <recommendedName>
        <fullName evidence="1">Winged helix-turn helix domain-containing protein</fullName>
    </recommendedName>
</protein>
<organism evidence="2 3">
    <name type="scientific">Legionella busanensis</name>
    <dbReference type="NCBI Taxonomy" id="190655"/>
    <lineage>
        <taxon>Bacteria</taxon>
        <taxon>Pseudomonadati</taxon>
        <taxon>Pseudomonadota</taxon>
        <taxon>Gammaproteobacteria</taxon>
        <taxon>Legionellales</taxon>
        <taxon>Legionellaceae</taxon>
        <taxon>Legionella</taxon>
    </lineage>
</organism>
<accession>A0A378JR58</accession>
<name>A0A378JR58_9GAMM</name>
<keyword evidence="3" id="KW-1185">Reference proteome</keyword>
<reference evidence="2 3" key="1">
    <citation type="submission" date="2018-06" db="EMBL/GenBank/DDBJ databases">
        <authorList>
            <consortium name="Pathogen Informatics"/>
            <person name="Doyle S."/>
        </authorList>
    </citation>
    <scope>NUCLEOTIDE SEQUENCE [LARGE SCALE GENOMIC DNA]</scope>
    <source>
        <strain evidence="2 3">NCTC13316</strain>
    </source>
</reference>
<proteinExistence type="predicted"/>
<feature type="domain" description="Winged helix-turn helix" evidence="1">
    <location>
        <begin position="2"/>
        <end position="51"/>
    </location>
</feature>
<dbReference type="Proteomes" id="UP000254794">
    <property type="component" value="Unassembled WGS sequence"/>
</dbReference>
<dbReference type="OrthoDB" id="129174at2"/>